<protein>
    <submittedName>
        <fullName evidence="1">Uncharacterized protein</fullName>
    </submittedName>
</protein>
<reference evidence="1" key="1">
    <citation type="journal article" date="2015" name="Nature">
        <title>Complex archaea that bridge the gap between prokaryotes and eukaryotes.</title>
        <authorList>
            <person name="Spang A."/>
            <person name="Saw J.H."/>
            <person name="Jorgensen S.L."/>
            <person name="Zaremba-Niedzwiedzka K."/>
            <person name="Martijn J."/>
            <person name="Lind A.E."/>
            <person name="van Eijk R."/>
            <person name="Schleper C."/>
            <person name="Guy L."/>
            <person name="Ettema T.J."/>
        </authorList>
    </citation>
    <scope>NUCLEOTIDE SEQUENCE</scope>
</reference>
<dbReference type="AlphaFoldDB" id="A0A0F9RDJ3"/>
<sequence>MADKPEKKRMEFPIKGHDKCPDCGCEDRLGQMKIAEMVEEGLIDEKLFPKGPTWVLTLIDPSKPIVISPLSITKPKIPIMSFYWDVCANPECLKIFTTLVDFRMQEIEIPNAPIGPGMGGQQFPKFGR</sequence>
<accession>A0A0F9RDJ3</accession>
<gene>
    <name evidence="1" type="ORF">LCGC14_0607550</name>
</gene>
<proteinExistence type="predicted"/>
<name>A0A0F9RDJ3_9ZZZZ</name>
<comment type="caution">
    <text evidence="1">The sequence shown here is derived from an EMBL/GenBank/DDBJ whole genome shotgun (WGS) entry which is preliminary data.</text>
</comment>
<evidence type="ECO:0000313" key="1">
    <source>
        <dbReference type="EMBL" id="KKN52954.1"/>
    </source>
</evidence>
<organism evidence="1">
    <name type="scientific">marine sediment metagenome</name>
    <dbReference type="NCBI Taxonomy" id="412755"/>
    <lineage>
        <taxon>unclassified sequences</taxon>
        <taxon>metagenomes</taxon>
        <taxon>ecological metagenomes</taxon>
    </lineage>
</organism>
<dbReference type="EMBL" id="LAZR01000997">
    <property type="protein sequence ID" value="KKN52954.1"/>
    <property type="molecule type" value="Genomic_DNA"/>
</dbReference>